<organism evidence="2">
    <name type="scientific">Populus alba</name>
    <name type="common">White poplar</name>
    <dbReference type="NCBI Taxonomy" id="43335"/>
    <lineage>
        <taxon>Eukaryota</taxon>
        <taxon>Viridiplantae</taxon>
        <taxon>Streptophyta</taxon>
        <taxon>Embryophyta</taxon>
        <taxon>Tracheophyta</taxon>
        <taxon>Spermatophyta</taxon>
        <taxon>Magnoliopsida</taxon>
        <taxon>eudicotyledons</taxon>
        <taxon>Gunneridae</taxon>
        <taxon>Pentapetalae</taxon>
        <taxon>rosids</taxon>
        <taxon>fabids</taxon>
        <taxon>Malpighiales</taxon>
        <taxon>Salicaceae</taxon>
        <taxon>Saliceae</taxon>
        <taxon>Populus</taxon>
    </lineage>
</organism>
<dbReference type="GO" id="GO:0003676">
    <property type="term" value="F:nucleic acid binding"/>
    <property type="evidence" value="ECO:0007669"/>
    <property type="project" value="InterPro"/>
</dbReference>
<dbReference type="PANTHER" id="PTHR34222:SF99">
    <property type="entry name" value="PROTEIN, PUTATIVE-RELATED"/>
    <property type="match status" value="1"/>
</dbReference>
<reference evidence="2" key="1">
    <citation type="submission" date="2018-10" db="EMBL/GenBank/DDBJ databases">
        <title>Population genomic analysis revealed the cold adaptation of white poplar.</title>
        <authorList>
            <person name="Liu Y.-J."/>
        </authorList>
    </citation>
    <scope>NUCLEOTIDE SEQUENCE [LARGE SCALE GENOMIC DNA]</scope>
    <source>
        <strain evidence="2">PAL-ZL1</strain>
    </source>
</reference>
<dbReference type="InterPro" id="IPR036875">
    <property type="entry name" value="Znf_CCHC_sf"/>
</dbReference>
<proteinExistence type="predicted"/>
<comment type="caution">
    <text evidence="2">The sequence shown here is derived from an EMBL/GenBank/DDBJ whole genome shotgun (WGS) entry which is preliminary data.</text>
</comment>
<dbReference type="SUPFAM" id="SSF57756">
    <property type="entry name" value="Retrovirus zinc finger-like domains"/>
    <property type="match status" value="1"/>
</dbReference>
<protein>
    <recommendedName>
        <fullName evidence="3">CCHC-type domain-containing protein</fullName>
    </recommendedName>
</protein>
<feature type="compositionally biased region" description="Polar residues" evidence="1">
    <location>
        <begin position="80"/>
        <end position="92"/>
    </location>
</feature>
<feature type="region of interest" description="Disordered" evidence="1">
    <location>
        <begin position="203"/>
        <end position="223"/>
    </location>
</feature>
<sequence>MMQFLMGLNDSYSAIRGQILLMNPLPSIRQAYSSISQEEKQRIPNSTHAAIEPSNSAAMAVRGRPNPVRHERFNRLYGSQEPQSQERQTNNFRQDRRRQGTVPGRGRPNCSHCGEMGHWVQTCYELNGYPVGHPKAKFNPGSRSFHNRARPAMNNVAESSWARPAVNNVVESPSKVDGSQFIRISEDQLKQLLSLVSMNDDSISQANDVTKPGSGYEEDDWFG</sequence>
<dbReference type="PANTHER" id="PTHR34222">
    <property type="entry name" value="GAG_PRE-INTEGRS DOMAIN-CONTAINING PROTEIN"/>
    <property type="match status" value="1"/>
</dbReference>
<evidence type="ECO:0000256" key="1">
    <source>
        <dbReference type="SAM" id="MobiDB-lite"/>
    </source>
</evidence>
<dbReference type="GO" id="GO:0008270">
    <property type="term" value="F:zinc ion binding"/>
    <property type="evidence" value="ECO:0007669"/>
    <property type="project" value="InterPro"/>
</dbReference>
<dbReference type="AlphaFoldDB" id="A0A4U5QI63"/>
<evidence type="ECO:0000313" key="2">
    <source>
        <dbReference type="EMBL" id="TKS09871.1"/>
    </source>
</evidence>
<dbReference type="Gene3D" id="4.10.60.10">
    <property type="entry name" value="Zinc finger, CCHC-type"/>
    <property type="match status" value="1"/>
</dbReference>
<dbReference type="EMBL" id="RCHU01000258">
    <property type="protein sequence ID" value="TKS09871.1"/>
    <property type="molecule type" value="Genomic_DNA"/>
</dbReference>
<accession>A0A4U5QI63</accession>
<evidence type="ECO:0008006" key="3">
    <source>
        <dbReference type="Google" id="ProtNLM"/>
    </source>
</evidence>
<name>A0A4U5QI63_POPAL</name>
<feature type="region of interest" description="Disordered" evidence="1">
    <location>
        <begin position="76"/>
        <end position="112"/>
    </location>
</feature>
<gene>
    <name evidence="2" type="ORF">D5086_0000089720</name>
</gene>